<dbReference type="PROSITE" id="PS51257">
    <property type="entry name" value="PROKAR_LIPOPROTEIN"/>
    <property type="match status" value="1"/>
</dbReference>
<evidence type="ECO:0000313" key="3">
    <source>
        <dbReference type="EMBL" id="MFC3881969.1"/>
    </source>
</evidence>
<dbReference type="Proteomes" id="UP001595805">
    <property type="component" value="Unassembled WGS sequence"/>
</dbReference>
<feature type="chain" id="PRO_5045966529" evidence="1">
    <location>
        <begin position="18"/>
        <end position="247"/>
    </location>
</feature>
<reference evidence="4" key="1">
    <citation type="journal article" date="2019" name="Int. J. Syst. Evol. Microbiol.">
        <title>The Global Catalogue of Microorganisms (GCM) 10K type strain sequencing project: providing services to taxonomists for standard genome sequencing and annotation.</title>
        <authorList>
            <consortium name="The Broad Institute Genomics Platform"/>
            <consortium name="The Broad Institute Genome Sequencing Center for Infectious Disease"/>
            <person name="Wu L."/>
            <person name="Ma J."/>
        </authorList>
    </citation>
    <scope>NUCLEOTIDE SEQUENCE [LARGE SCALE GENOMIC DNA]</scope>
    <source>
        <strain evidence="4">CCUG 60523</strain>
    </source>
</reference>
<protein>
    <submittedName>
        <fullName evidence="3">DUF1080 domain-containing protein</fullName>
    </submittedName>
</protein>
<comment type="caution">
    <text evidence="3">The sequence shown here is derived from an EMBL/GenBank/DDBJ whole genome shotgun (WGS) entry which is preliminary data.</text>
</comment>
<dbReference type="InterPro" id="IPR010496">
    <property type="entry name" value="AL/BT2_dom"/>
</dbReference>
<feature type="signal peptide" evidence="1">
    <location>
        <begin position="1"/>
        <end position="17"/>
    </location>
</feature>
<name>A0ABV8AYR4_9BACT</name>
<dbReference type="EMBL" id="JBHRZS010000011">
    <property type="protein sequence ID" value="MFC3881969.1"/>
    <property type="molecule type" value="Genomic_DNA"/>
</dbReference>
<gene>
    <name evidence="3" type="ORF">ACFOSV_17420</name>
</gene>
<keyword evidence="4" id="KW-1185">Reference proteome</keyword>
<feature type="domain" description="3-keto-alpha-glucoside-1,2-lyase/3-keto-2-hydroxy-glucal hydratase" evidence="2">
    <location>
        <begin position="41"/>
        <end position="245"/>
    </location>
</feature>
<accession>A0ABV8AYR4</accession>
<dbReference type="RefSeq" id="WP_377907353.1">
    <property type="nucleotide sequence ID" value="NZ_JBHRZS010000011.1"/>
</dbReference>
<sequence>MNKTYLALACASGLLFACGGEQTTSESEEAMVETTVSTESEWIDLFDGETLNGWHKYGGGSVGKAWKVENGELYLDAVNKDGWQTGDGGDIVTDEEFENFHLKYDWKIAKNGNSGVIFYIHESDEYQYPWQTGPEMQVLDNDGHPDAKIVSHRAGDLYDLIVSSEEVVNPAEQWNEAEIIANNGSLQFILNGTTIINTTMWTPDWEELIANSKFKDMPGFGTYKKGRIALQDHGDLVYYRNIKLKKL</sequence>
<evidence type="ECO:0000313" key="4">
    <source>
        <dbReference type="Proteomes" id="UP001595805"/>
    </source>
</evidence>
<organism evidence="3 4">
    <name type="scientific">Algoriphagus namhaensis</name>
    <dbReference type="NCBI Taxonomy" id="915353"/>
    <lineage>
        <taxon>Bacteria</taxon>
        <taxon>Pseudomonadati</taxon>
        <taxon>Bacteroidota</taxon>
        <taxon>Cytophagia</taxon>
        <taxon>Cytophagales</taxon>
        <taxon>Cyclobacteriaceae</taxon>
        <taxon>Algoriphagus</taxon>
    </lineage>
</organism>
<dbReference type="Gene3D" id="2.60.120.560">
    <property type="entry name" value="Exo-inulinase, domain 1"/>
    <property type="match status" value="1"/>
</dbReference>
<evidence type="ECO:0000259" key="2">
    <source>
        <dbReference type="Pfam" id="PF06439"/>
    </source>
</evidence>
<evidence type="ECO:0000256" key="1">
    <source>
        <dbReference type="SAM" id="SignalP"/>
    </source>
</evidence>
<proteinExistence type="predicted"/>
<keyword evidence="1" id="KW-0732">Signal</keyword>
<dbReference type="Pfam" id="PF06439">
    <property type="entry name" value="3keto-disac_hyd"/>
    <property type="match status" value="1"/>
</dbReference>